<feature type="transmembrane region" description="Helical" evidence="1">
    <location>
        <begin position="167"/>
        <end position="188"/>
    </location>
</feature>
<accession>A0A4P6JMJ7</accession>
<evidence type="ECO:0000259" key="2">
    <source>
        <dbReference type="Pfam" id="PF13490"/>
    </source>
</evidence>
<name>A0A4P6JMJ7_KTERU</name>
<dbReference type="Proteomes" id="UP000290365">
    <property type="component" value="Chromosome"/>
</dbReference>
<dbReference type="InterPro" id="IPR027383">
    <property type="entry name" value="Znf_put"/>
</dbReference>
<evidence type="ECO:0000313" key="3">
    <source>
        <dbReference type="EMBL" id="QBD76280.1"/>
    </source>
</evidence>
<protein>
    <submittedName>
        <fullName evidence="3">Zf-HC2 domain-containing protein</fullName>
    </submittedName>
</protein>
<keyword evidence="1" id="KW-1133">Transmembrane helix</keyword>
<feature type="domain" description="Putative zinc-finger" evidence="2">
    <location>
        <begin position="27"/>
        <end position="61"/>
    </location>
</feature>
<keyword evidence="1" id="KW-0472">Membrane</keyword>
<keyword evidence="1" id="KW-0812">Transmembrane</keyword>
<feature type="transmembrane region" description="Helical" evidence="1">
    <location>
        <begin position="142"/>
        <end position="160"/>
    </location>
</feature>
<gene>
    <name evidence="3" type="ORF">EPA93_09765</name>
</gene>
<feature type="transmembrane region" description="Helical" evidence="1">
    <location>
        <begin position="308"/>
        <end position="328"/>
    </location>
</feature>
<dbReference type="InterPro" id="IPR041916">
    <property type="entry name" value="Anti_sigma_zinc_sf"/>
</dbReference>
<evidence type="ECO:0000313" key="4">
    <source>
        <dbReference type="Proteomes" id="UP000290365"/>
    </source>
</evidence>
<sequence>MLDVPCSLYCGRTGRKERIYMANDVVCQDWSAKFAWYSNGTLPANEQAQFEEHLASCSNCRQELVLWQDLATVVRAVDGQIQPVSSFASAWNEMAKLIQSEDTPQAQQATRPRVSHSATVQGALLHGLALFIRQFRILPRNIWLITALFNLIACIFILSIKASPFEVRATILAFCSTLSAASSITFMHGNRYDHAAELTQATPTSLRFIMLLRFLLVVGYNMLLAGCISVLIALVYGGNLTSIILMWFGPVMLVAALTLALSMLVSSGLALLGSLCVELAQAIDISLQHNIPLITRIHLNSVWQTNPAMLLGALLCVAVAILLTPRIVQPSDE</sequence>
<dbReference type="Gene3D" id="1.10.10.1320">
    <property type="entry name" value="Anti-sigma factor, zinc-finger domain"/>
    <property type="match status" value="1"/>
</dbReference>
<reference evidence="3 4" key="1">
    <citation type="submission" date="2019-01" db="EMBL/GenBank/DDBJ databases">
        <title>Ktedonosporobacter rubrisoli SCAWS-G2.</title>
        <authorList>
            <person name="Huang Y."/>
            <person name="Yan B."/>
        </authorList>
    </citation>
    <scope>NUCLEOTIDE SEQUENCE [LARGE SCALE GENOMIC DNA]</scope>
    <source>
        <strain evidence="3 4">SCAWS-G2</strain>
    </source>
</reference>
<dbReference type="KEGG" id="kbs:EPA93_09765"/>
<dbReference type="OrthoDB" id="150725at2"/>
<feature type="transmembrane region" description="Helical" evidence="1">
    <location>
        <begin position="243"/>
        <end position="265"/>
    </location>
</feature>
<dbReference type="EMBL" id="CP035758">
    <property type="protein sequence ID" value="QBD76280.1"/>
    <property type="molecule type" value="Genomic_DNA"/>
</dbReference>
<feature type="transmembrane region" description="Helical" evidence="1">
    <location>
        <begin position="208"/>
        <end position="236"/>
    </location>
</feature>
<keyword evidence="4" id="KW-1185">Reference proteome</keyword>
<dbReference type="AlphaFoldDB" id="A0A4P6JMJ7"/>
<evidence type="ECO:0000256" key="1">
    <source>
        <dbReference type="SAM" id="Phobius"/>
    </source>
</evidence>
<dbReference type="Pfam" id="PF13490">
    <property type="entry name" value="zf-HC2"/>
    <property type="match status" value="1"/>
</dbReference>
<proteinExistence type="predicted"/>
<organism evidence="3 4">
    <name type="scientific">Ktedonosporobacter rubrisoli</name>
    <dbReference type="NCBI Taxonomy" id="2509675"/>
    <lineage>
        <taxon>Bacteria</taxon>
        <taxon>Bacillati</taxon>
        <taxon>Chloroflexota</taxon>
        <taxon>Ktedonobacteria</taxon>
        <taxon>Ktedonobacterales</taxon>
        <taxon>Ktedonosporobacteraceae</taxon>
        <taxon>Ktedonosporobacter</taxon>
    </lineage>
</organism>